<feature type="transmembrane region" description="Helical" evidence="4">
    <location>
        <begin position="85"/>
        <end position="106"/>
    </location>
</feature>
<dbReference type="InterPro" id="IPR001054">
    <property type="entry name" value="A/G_cyclase"/>
</dbReference>
<feature type="domain" description="Guanylate cyclase" evidence="6">
    <location>
        <begin position="832"/>
        <end position="965"/>
    </location>
</feature>
<feature type="domain" description="Guanylate cyclase" evidence="6">
    <location>
        <begin position="573"/>
        <end position="728"/>
    </location>
</feature>
<gene>
    <name evidence="7" type="ORF">AURANDRAFT_60889</name>
</gene>
<keyword evidence="2" id="KW-0067">ATP-binding</keyword>
<feature type="region of interest" description="Disordered" evidence="3">
    <location>
        <begin position="2388"/>
        <end position="2450"/>
    </location>
</feature>
<feature type="compositionally biased region" description="Basic and acidic residues" evidence="3">
    <location>
        <begin position="2408"/>
        <end position="2420"/>
    </location>
</feature>
<dbReference type="GeneID" id="20223219"/>
<feature type="region of interest" description="Disordered" evidence="3">
    <location>
        <begin position="2022"/>
        <end position="2059"/>
    </location>
</feature>
<dbReference type="PANTHER" id="PTHR16305:SF28">
    <property type="entry name" value="GUANYLATE CYCLASE DOMAIN-CONTAINING PROTEIN"/>
    <property type="match status" value="1"/>
</dbReference>
<feature type="region of interest" description="Disordered" evidence="3">
    <location>
        <begin position="1915"/>
        <end position="1955"/>
    </location>
</feature>
<dbReference type="GO" id="GO:0005737">
    <property type="term" value="C:cytoplasm"/>
    <property type="evidence" value="ECO:0007669"/>
    <property type="project" value="TreeGrafter"/>
</dbReference>
<evidence type="ECO:0000313" key="7">
    <source>
        <dbReference type="EMBL" id="EGB12806.1"/>
    </source>
</evidence>
<evidence type="ECO:0000256" key="2">
    <source>
        <dbReference type="ARBA" id="ARBA00022840"/>
    </source>
</evidence>
<dbReference type="Pfam" id="PF00211">
    <property type="entry name" value="Guanylate_cyc"/>
    <property type="match status" value="1"/>
</dbReference>
<dbReference type="InterPro" id="IPR003593">
    <property type="entry name" value="AAA+_ATPase"/>
</dbReference>
<feature type="region of interest" description="Disordered" evidence="3">
    <location>
        <begin position="1109"/>
        <end position="1169"/>
    </location>
</feature>
<dbReference type="SUPFAM" id="SSF55073">
    <property type="entry name" value="Nucleotide cyclase"/>
    <property type="match status" value="2"/>
</dbReference>
<dbReference type="EMBL" id="GL833120">
    <property type="protein sequence ID" value="EGB12806.1"/>
    <property type="molecule type" value="Genomic_DNA"/>
</dbReference>
<name>F0XWN7_AURAN</name>
<keyword evidence="1" id="KW-0547">Nucleotide-binding</keyword>
<evidence type="ECO:0000256" key="3">
    <source>
        <dbReference type="SAM" id="MobiDB-lite"/>
    </source>
</evidence>
<evidence type="ECO:0000259" key="5">
    <source>
        <dbReference type="PROSITE" id="PS50004"/>
    </source>
</evidence>
<dbReference type="GO" id="GO:0009190">
    <property type="term" value="P:cyclic nucleotide biosynthetic process"/>
    <property type="evidence" value="ECO:0007669"/>
    <property type="project" value="InterPro"/>
</dbReference>
<keyword evidence="8" id="KW-1185">Reference proteome</keyword>
<dbReference type="RefSeq" id="XP_009032446.1">
    <property type="nucleotide sequence ID" value="XM_009034198.1"/>
</dbReference>
<dbReference type="OrthoDB" id="194468at2759"/>
<feature type="transmembrane region" description="Helical" evidence="4">
    <location>
        <begin position="54"/>
        <end position="73"/>
    </location>
</feature>
<feature type="region of interest" description="Disordered" evidence="3">
    <location>
        <begin position="409"/>
        <end position="430"/>
    </location>
</feature>
<dbReference type="InterPro" id="IPR041664">
    <property type="entry name" value="AAA_16"/>
</dbReference>
<dbReference type="Proteomes" id="UP000002729">
    <property type="component" value="Unassembled WGS sequence"/>
</dbReference>
<dbReference type="Gene3D" id="3.30.70.1230">
    <property type="entry name" value="Nucleotide cyclase"/>
    <property type="match status" value="2"/>
</dbReference>
<evidence type="ECO:0000256" key="4">
    <source>
        <dbReference type="SAM" id="Phobius"/>
    </source>
</evidence>
<dbReference type="PROSITE" id="PS50125">
    <property type="entry name" value="GUANYLATE_CYCLASE_2"/>
    <property type="match status" value="2"/>
</dbReference>
<accession>F0XWN7</accession>
<dbReference type="GO" id="GO:0004016">
    <property type="term" value="F:adenylate cyclase activity"/>
    <property type="evidence" value="ECO:0007669"/>
    <property type="project" value="TreeGrafter"/>
</dbReference>
<dbReference type="PROSITE" id="PS50004">
    <property type="entry name" value="C2"/>
    <property type="match status" value="1"/>
</dbReference>
<feature type="domain" description="C2" evidence="5">
    <location>
        <begin position="2456"/>
        <end position="2583"/>
    </location>
</feature>
<dbReference type="eggNOG" id="ENOG502QPPT">
    <property type="taxonomic scope" value="Eukaryota"/>
</dbReference>
<proteinExistence type="predicted"/>
<feature type="compositionally biased region" description="Basic and acidic residues" evidence="3">
    <location>
        <begin position="2388"/>
        <end position="2401"/>
    </location>
</feature>
<dbReference type="GO" id="GO:0035556">
    <property type="term" value="P:intracellular signal transduction"/>
    <property type="evidence" value="ECO:0007669"/>
    <property type="project" value="InterPro"/>
</dbReference>
<dbReference type="InParanoid" id="F0XWN7"/>
<evidence type="ECO:0000256" key="1">
    <source>
        <dbReference type="ARBA" id="ARBA00022741"/>
    </source>
</evidence>
<protein>
    <recommendedName>
        <fullName evidence="9">Guanylate cyclase domain-containing protein</fullName>
    </recommendedName>
</protein>
<feature type="region of interest" description="Disordered" evidence="3">
    <location>
        <begin position="1985"/>
        <end position="2006"/>
    </location>
</feature>
<feature type="compositionally biased region" description="Basic and acidic residues" evidence="3">
    <location>
        <begin position="1491"/>
        <end position="1502"/>
    </location>
</feature>
<reference evidence="7 8" key="1">
    <citation type="journal article" date="2011" name="Proc. Natl. Acad. Sci. U.S.A.">
        <title>Niche of harmful alga Aureococcus anophagefferens revealed through ecogenomics.</title>
        <authorList>
            <person name="Gobler C.J."/>
            <person name="Berry D.L."/>
            <person name="Dyhrman S.T."/>
            <person name="Wilhelm S.W."/>
            <person name="Salamov A."/>
            <person name="Lobanov A.V."/>
            <person name="Zhang Y."/>
            <person name="Collier J.L."/>
            <person name="Wurch L.L."/>
            <person name="Kustka A.B."/>
            <person name="Dill B.D."/>
            <person name="Shah M."/>
            <person name="VerBerkmoes N.C."/>
            <person name="Kuo A."/>
            <person name="Terry A."/>
            <person name="Pangilinan J."/>
            <person name="Lindquist E.A."/>
            <person name="Lucas S."/>
            <person name="Paulsen I.T."/>
            <person name="Hattenrath-Lehmann T.K."/>
            <person name="Talmage S.C."/>
            <person name="Walker E.A."/>
            <person name="Koch F."/>
            <person name="Burson A.M."/>
            <person name="Marcoval M.A."/>
            <person name="Tang Y.Z."/>
            <person name="Lecleir G.R."/>
            <person name="Coyne K.J."/>
            <person name="Berg G.M."/>
            <person name="Bertrand E.M."/>
            <person name="Saito M.A."/>
            <person name="Gladyshev V.N."/>
            <person name="Grigoriev I.V."/>
        </authorList>
    </citation>
    <scope>NUCLEOTIDE SEQUENCE [LARGE SCALE GENOMIC DNA]</scope>
    <source>
        <strain evidence="8">CCMP 1984</strain>
    </source>
</reference>
<dbReference type="CDD" id="cd07302">
    <property type="entry name" value="CHD"/>
    <property type="match status" value="2"/>
</dbReference>
<evidence type="ECO:0008006" key="9">
    <source>
        <dbReference type="Google" id="ProtNLM"/>
    </source>
</evidence>
<feature type="region of interest" description="Disordered" evidence="3">
    <location>
        <begin position="1"/>
        <end position="45"/>
    </location>
</feature>
<feature type="compositionally biased region" description="Low complexity" evidence="3">
    <location>
        <begin position="1932"/>
        <end position="1942"/>
    </location>
</feature>
<dbReference type="SMART" id="SM00044">
    <property type="entry name" value="CYCc"/>
    <property type="match status" value="1"/>
</dbReference>
<dbReference type="KEGG" id="aaf:AURANDRAFT_60889"/>
<feature type="compositionally biased region" description="Basic and acidic residues" evidence="3">
    <location>
        <begin position="2429"/>
        <end position="2440"/>
    </location>
</feature>
<dbReference type="InterPro" id="IPR000008">
    <property type="entry name" value="C2_dom"/>
</dbReference>
<dbReference type="SMART" id="SM00382">
    <property type="entry name" value="AAA"/>
    <property type="match status" value="1"/>
</dbReference>
<evidence type="ECO:0000313" key="8">
    <source>
        <dbReference type="Proteomes" id="UP000002729"/>
    </source>
</evidence>
<dbReference type="InterPro" id="IPR029787">
    <property type="entry name" value="Nucleotide_cyclase"/>
</dbReference>
<feature type="compositionally biased region" description="Low complexity" evidence="3">
    <location>
        <begin position="1525"/>
        <end position="1538"/>
    </location>
</feature>
<keyword evidence="4" id="KW-0472">Membrane</keyword>
<dbReference type="GO" id="GO:0005524">
    <property type="term" value="F:ATP binding"/>
    <property type="evidence" value="ECO:0007669"/>
    <property type="project" value="UniProtKB-KW"/>
</dbReference>
<keyword evidence="4" id="KW-0812">Transmembrane</keyword>
<keyword evidence="4" id="KW-1133">Transmembrane helix</keyword>
<organism evidence="8">
    <name type="scientific">Aureococcus anophagefferens</name>
    <name type="common">Harmful bloom alga</name>
    <dbReference type="NCBI Taxonomy" id="44056"/>
    <lineage>
        <taxon>Eukaryota</taxon>
        <taxon>Sar</taxon>
        <taxon>Stramenopiles</taxon>
        <taxon>Ochrophyta</taxon>
        <taxon>Pelagophyceae</taxon>
        <taxon>Pelagomonadales</taxon>
        <taxon>Pelagomonadaceae</taxon>
        <taxon>Aureococcus</taxon>
    </lineage>
</organism>
<dbReference type="Pfam" id="PF13191">
    <property type="entry name" value="AAA_16"/>
    <property type="match status" value="1"/>
</dbReference>
<feature type="region of interest" description="Disordered" evidence="3">
    <location>
        <begin position="1491"/>
        <end position="1538"/>
    </location>
</feature>
<evidence type="ECO:0000259" key="6">
    <source>
        <dbReference type="PROSITE" id="PS50125"/>
    </source>
</evidence>
<feature type="compositionally biased region" description="Acidic residues" evidence="3">
    <location>
        <begin position="1157"/>
        <end position="1169"/>
    </location>
</feature>
<feature type="compositionally biased region" description="Basic and acidic residues" evidence="3">
    <location>
        <begin position="1513"/>
        <end position="1523"/>
    </location>
</feature>
<dbReference type="PANTHER" id="PTHR16305">
    <property type="entry name" value="TESTICULAR SOLUBLE ADENYLYL CYCLASE"/>
    <property type="match status" value="1"/>
</dbReference>
<feature type="region of interest" description="Disordered" evidence="3">
    <location>
        <begin position="2317"/>
        <end position="2345"/>
    </location>
</feature>
<sequence>MGNARRAPYGSSKAAKTKNSPPKRRKSPPPPPPPQKFHPKNLGPLPNVTPADDLTDIVALANVLVALTAYIAFARRIGVLSVASLPLIGAGAGVLAGVTAIFFMNYDVDKQGKTVYDGHTDKDNSCVRWATRGLWSAIGLPAAVVRSISAKVLVIDIFSLKLATHDADGKRLNPEYEYVRVCKGYENAKQLALLYRDLIVAILIYVKVKKGRAVPVVSFGLSAASFVTAHLTGLDFVDVIGALMHPEAFLALPTSPATLAKKIANGKIVTVATSLATYVKADAAVAAVVALLAPGASFFASFHVGAFNGHATFLVEISKARSRKMLDRWASMTTAAREALSKKLNAANVKRWASMTTAAREALSKKLSAANVKRWASMTTAAREALCKKLKLAYDEGKMTGLVKKGETHSEATKAKMRKPKSDASNYVGNNNNTRDDTIHCYCPNPACDGGANGTAYRTSIPHQSRDFPKHFAKCSPCADFVRKALDEDDPEGVLFGSRFKWPKWLPAQQWFSDARFPCMLHTTAQRRRHRARRETTMKYLDILASYVPSLVVSHLLDDLEGPVPTREAFRTVCLFCDVSGFTKLSEAMAQSGRGAEGLKTHLNSYFSQMNKIISGNGGDIFKFAGDAMIVLWPPSDDLGDLARRATQCAIEIQRALDQSHAEVAAFSAGPAPADGRGAPPGKAAQVNLSVKIGVGVGDVAVLHVGGDHGRAEYVAVGDPLDQAFGAEHHGAAGHVVCSKEAWALVGDHFGKLEDAGGGFVRVDAEARYAKTRCQGIAAFTEDRLSSASTDPKTEAALEVRLERYIPRSVLAALQRDSRECEKWANEITSCVVVFVNLGISEAMLNGAADARSDPDGSRLRFLHDAFGAAQKAVYEYEGSVNKFLHDDKGSTLIACWGLPPTTHVDDPVRAVLAALRLCELLADLKLVASVGITVGDVFCGVTGSVKRREYTCLGDSVNLAARLMQKAGTLVAGGDEDAPCGGVLVDAKLRDRVGPVLRFASLGEITVKGKSEKISIFHPYGPRRTLDWPDDPRTADGHTARHRHSPAAVYARHLACQLDQRAAATALEAARAAFGFRAKPPDGAAWLKVQHSSTRARVGAVVGAAAKARPGGSTYGRLRRSVLGARPSSKGTRKPTSFFQMSPRGRAPPSPAASGADDDSDDGDAVDLLDDEGYDMGQLVAREPAFARRSRLLWRRLEGEEFLDDDRDHAVVRYAGEAAPSRLVVECAEGGALLGFGGDAAADCLAFDLDGCERPTMRDLRDRAHAAAVAAGLLPAAREPGPSPAATRLRKAALRAVAFRTPRRSASEDPKRGLSRDAPREASFFKGRALTSTARAARGNRHFFSRAVVDAGDDDDDAFAPRAPATEAREPPASRDAYVLRVRGTRAWLPADSLLPLTKLQAFVAAVLGIAPDALDERRAAPHCDPAGGGRVRLALTRRVHLLGASSRVSVLRRELFLAKTALGGILEAAAPDAPVDEDLPALLERAKRAAEEEPIPERDAPPGLPLPPADARGDDPARPPEPDGAAPEPEPAPGLAGSIAASLRACNVAACGSAMDAEDPCEDVVPRAYEPPPEGAPARRESARASSAAAARRGRAVLVVPEARLGSRHGRVVVVEAESGCGKSAQVSAFAALASPRTAVVCFCAAKPFGETTPLGPFVAVAAHYVGVVAARACGGRHVACRALLGRPELDDDGAWDAVWDAARRELRDVLRAPAELRLDGGDGSAKFALLFRLLNAAARGPRPLVVVIDDAQHLDVASWKLAALWRSEALPGLLVLATRPLVCLPPWRARERAAAACLLGDDDASDGEADEVARRDGGAAPAAPTTIRLDGLPPEDMECLVLETLGVGVCARSPVRKSTAGLGRPDQTLKFSSSAKSPCSRALRGAVFEYSRGNPGLAADVLDELVHGPDHDARFSRRDAGLPPRRRPNAAAPKRSSANGKRSLAAAPAKDGVVDARRARAWLPPRPGAPSLEVVELNGSTLVRGPSGRGPAARLDDLGPRGGPHPGCRLARARLRTSAGAPLRVAETARPRSASGDFAERASDAGDDGAAKKRPSSSVVAVVDRFPLANTSRQSLTEKLNGLDVTALIVKTAALVGHAFSLPFLKDCAPPSLGGDALEDAVGDLVALGLLEVLPDAGDAVLYAVAHGPAMRRTVARRMLVSDQQLLRDRIRRAADAAAQKRFRRREAQLARQVAVAGSSRGAETSGVLLCLKRCGKVSSALARVAWTCEALSAPSPREQGDDDAADGGVFRGAFVRGDRRLAVNQHVHYKPRYASLTATELLLFKTEADLRRGAPYHAVPLLGASCALARDESPSSATNRARSKLGGQSGAPTLVLTSGNSTSKKRRDVLVFASPRPGDDDARDDLEDWLVRVRLLARREQQRRAARDHDAAHHDVDAAEEEEAPPRQRSAEDHAPPPDAGAGRGRFEPDAGDHVAPHRHSLAHRADAMVLSRNTRRDGPRAAPAAPPDLLRVVVRVEAARNLLNRDVYALPHSVAYALALGGARRRSARPVLGKAAITWAEEHAFLAERADVEDATSGLSSLRLAVLDKRAFIAPDRLGDVDVDLRPYVVDDPPDEPDGAPWERHACLRATDATSFPLNAPQEQNILWLAKDKVQPPTIALAIKIFKARVS</sequence>